<evidence type="ECO:0000313" key="1">
    <source>
        <dbReference type="EMBL" id="VDN59002.1"/>
    </source>
</evidence>
<dbReference type="STRING" id="318479.A0A0N4UD05"/>
<dbReference type="GO" id="GO:0030686">
    <property type="term" value="C:90S preribosome"/>
    <property type="evidence" value="ECO:0007669"/>
    <property type="project" value="TreeGrafter"/>
</dbReference>
<dbReference type="Proteomes" id="UP000274756">
    <property type="component" value="Unassembled WGS sequence"/>
</dbReference>
<dbReference type="WBParaSite" id="DME_0000517601-mRNA-1">
    <property type="protein sequence ID" value="DME_0000517601-mRNA-1"/>
    <property type="gene ID" value="DME_0000517601"/>
</dbReference>
<dbReference type="AlphaFoldDB" id="A0A0N4UD05"/>
<dbReference type="OrthoDB" id="3364872at2759"/>
<dbReference type="GO" id="GO:0030490">
    <property type="term" value="P:maturation of SSU-rRNA"/>
    <property type="evidence" value="ECO:0007669"/>
    <property type="project" value="TreeGrafter"/>
</dbReference>
<protein>
    <submittedName>
        <fullName evidence="1 4">Uncharacterized protein</fullName>
    </submittedName>
</protein>
<name>A0A0N4UD05_DRAME</name>
<keyword evidence="3" id="KW-1185">Reference proteome</keyword>
<reference evidence="1 3" key="2">
    <citation type="submission" date="2018-11" db="EMBL/GenBank/DDBJ databases">
        <authorList>
            <consortium name="Pathogen Informatics"/>
        </authorList>
    </citation>
    <scope>NUCLEOTIDE SEQUENCE [LARGE SCALE GENOMIC DNA]</scope>
</reference>
<sequence length="159" mass="19330">MKIVRMRKIVEKARVRLSRHLIRQIRKLKMFDSEKKQRKAKRLMDELKACKRIQRDDVSKFALLNLKTLSQLNIRGDTLPQQRILYKLSVEKIICENVNAFRSQYPEWHMEIPYILQRLGLQYQKKKKKNLLLQSEAAEEQKKKPIIFRFIFIIQIYFL</sequence>
<proteinExistence type="predicted"/>
<dbReference type="Proteomes" id="UP000038040">
    <property type="component" value="Unplaced"/>
</dbReference>
<reference evidence="4" key="1">
    <citation type="submission" date="2017-02" db="UniProtKB">
        <authorList>
            <consortium name="WormBaseParasite"/>
        </authorList>
    </citation>
    <scope>IDENTIFICATION</scope>
</reference>
<organism evidence="2 4">
    <name type="scientific">Dracunculus medinensis</name>
    <name type="common">Guinea worm</name>
    <dbReference type="NCBI Taxonomy" id="318479"/>
    <lineage>
        <taxon>Eukaryota</taxon>
        <taxon>Metazoa</taxon>
        <taxon>Ecdysozoa</taxon>
        <taxon>Nematoda</taxon>
        <taxon>Chromadorea</taxon>
        <taxon>Rhabditida</taxon>
        <taxon>Spirurina</taxon>
        <taxon>Dracunculoidea</taxon>
        <taxon>Dracunculidae</taxon>
        <taxon>Dracunculus</taxon>
    </lineage>
</organism>
<evidence type="ECO:0000313" key="3">
    <source>
        <dbReference type="Proteomes" id="UP000274756"/>
    </source>
</evidence>
<dbReference type="EMBL" id="UYYG01001174">
    <property type="protein sequence ID" value="VDN59002.1"/>
    <property type="molecule type" value="Genomic_DNA"/>
</dbReference>
<dbReference type="InterPro" id="IPR037393">
    <property type="entry name" value="Bud22/SRFB1"/>
</dbReference>
<accession>A0A0N4UD05</accession>
<dbReference type="GO" id="GO:0005634">
    <property type="term" value="C:nucleus"/>
    <property type="evidence" value="ECO:0007669"/>
    <property type="project" value="TreeGrafter"/>
</dbReference>
<evidence type="ECO:0000313" key="4">
    <source>
        <dbReference type="WBParaSite" id="DME_0000517601-mRNA-1"/>
    </source>
</evidence>
<evidence type="ECO:0000313" key="2">
    <source>
        <dbReference type="Proteomes" id="UP000038040"/>
    </source>
</evidence>
<gene>
    <name evidence="1" type="ORF">DME_LOCUS8975</name>
</gene>
<dbReference type="PANTHER" id="PTHR23325:SF1">
    <property type="entry name" value="SERUM RESPONSE FACTOR-BINDING PROTEIN 1"/>
    <property type="match status" value="1"/>
</dbReference>
<dbReference type="PANTHER" id="PTHR23325">
    <property type="entry name" value="SERUM RESPONSE FACTOR-BINDING"/>
    <property type="match status" value="1"/>
</dbReference>